<dbReference type="InterPro" id="IPR016131">
    <property type="entry name" value="Haemerythrin_Fe_BS"/>
</dbReference>
<dbReference type="Pfam" id="PF01814">
    <property type="entry name" value="Hemerythrin"/>
    <property type="match status" value="1"/>
</dbReference>
<evidence type="ECO:0000313" key="7">
    <source>
        <dbReference type="Proteomes" id="UP001228113"/>
    </source>
</evidence>
<evidence type="ECO:0000256" key="2">
    <source>
        <dbReference type="ARBA" id="ARBA00022621"/>
    </source>
</evidence>
<gene>
    <name evidence="6" type="ORF">METESE_31300</name>
</gene>
<dbReference type="PANTHER" id="PTHR37164">
    <property type="entry name" value="BACTERIOHEMERYTHRIN"/>
    <property type="match status" value="1"/>
</dbReference>
<reference evidence="6" key="1">
    <citation type="journal article" date="2023" name="Int. J. Syst. Evol. Microbiol.">
        <title>Mesoterricola silvestris gen. nov., sp. nov., Mesoterricola sediminis sp. nov., Geothrix oryzae sp. nov., Geothrix edaphica sp. nov., Geothrix rubra sp. nov., and Geothrix limicola sp. nov., six novel members of Acidobacteriota isolated from soils.</title>
        <authorList>
            <person name="Itoh H."/>
            <person name="Sugisawa Y."/>
            <person name="Mise K."/>
            <person name="Xu Z."/>
            <person name="Kuniyasu M."/>
            <person name="Ushijima N."/>
            <person name="Kawano K."/>
            <person name="Kobayashi E."/>
            <person name="Shiratori Y."/>
            <person name="Masuda Y."/>
            <person name="Senoo K."/>
        </authorList>
    </citation>
    <scope>NUCLEOTIDE SEQUENCE</scope>
    <source>
        <strain evidence="6">W786</strain>
    </source>
</reference>
<dbReference type="GO" id="GO:0046872">
    <property type="term" value="F:metal ion binding"/>
    <property type="evidence" value="ECO:0007669"/>
    <property type="project" value="UniProtKB-KW"/>
</dbReference>
<keyword evidence="7" id="KW-1185">Reference proteome</keyword>
<keyword evidence="3" id="KW-0479">Metal-binding</keyword>
<keyword evidence="4" id="KW-0408">Iron</keyword>
<dbReference type="EMBL" id="AP027081">
    <property type="protein sequence ID" value="BDU78172.1"/>
    <property type="molecule type" value="Genomic_DNA"/>
</dbReference>
<dbReference type="InterPro" id="IPR012312">
    <property type="entry name" value="Hemerythrin-like"/>
</dbReference>
<evidence type="ECO:0000256" key="1">
    <source>
        <dbReference type="ARBA" id="ARBA00010587"/>
    </source>
</evidence>
<feature type="domain" description="Hemerythrin-like" evidence="5">
    <location>
        <begin position="15"/>
        <end position="128"/>
    </location>
</feature>
<dbReference type="InterPro" id="IPR050669">
    <property type="entry name" value="Hemerythrin"/>
</dbReference>
<dbReference type="NCBIfam" id="TIGR02481">
    <property type="entry name" value="hemeryth_dom"/>
    <property type="match status" value="1"/>
</dbReference>
<dbReference type="AlphaFoldDB" id="A0AA48KFC2"/>
<dbReference type="PANTHER" id="PTHR37164:SF1">
    <property type="entry name" value="BACTERIOHEMERYTHRIN"/>
    <property type="match status" value="1"/>
</dbReference>
<dbReference type="RefSeq" id="WP_243329609.1">
    <property type="nucleotide sequence ID" value="NZ_AP027081.1"/>
</dbReference>
<dbReference type="InterPro" id="IPR012827">
    <property type="entry name" value="Hemerythrin_metal-bd"/>
</dbReference>
<sequence length="131" mass="14878">MALITWDARLETGHPTIDEQHKALIDAYNALHYAMKQGKGKDELHKVLSFLADYTVSHFRMEEDLMAAHAYAGAQRHKELHADLVAKVTDLVHKLNSGQAMLTLQVMDFLEGWLVEHIQGEDYRLAQALRA</sequence>
<dbReference type="Gene3D" id="1.20.120.50">
    <property type="entry name" value="Hemerythrin-like"/>
    <property type="match status" value="1"/>
</dbReference>
<proteinExistence type="inferred from homology"/>
<dbReference type="InterPro" id="IPR035938">
    <property type="entry name" value="Hemerythrin-like_sf"/>
</dbReference>
<dbReference type="NCBIfam" id="NF033749">
    <property type="entry name" value="bact_hemeryth"/>
    <property type="match status" value="1"/>
</dbReference>
<keyword evidence="2" id="KW-0561">Oxygen transport</keyword>
<name>A0AA48KFC2_9BACT</name>
<dbReference type="GO" id="GO:0005344">
    <property type="term" value="F:oxygen carrier activity"/>
    <property type="evidence" value="ECO:0007669"/>
    <property type="project" value="UniProtKB-KW"/>
</dbReference>
<comment type="similarity">
    <text evidence="1">Belongs to the hemerythrin family.</text>
</comment>
<evidence type="ECO:0000313" key="6">
    <source>
        <dbReference type="EMBL" id="BDU78172.1"/>
    </source>
</evidence>
<keyword evidence="2" id="KW-0813">Transport</keyword>
<evidence type="ECO:0000256" key="3">
    <source>
        <dbReference type="ARBA" id="ARBA00022723"/>
    </source>
</evidence>
<dbReference type="KEGG" id="msea:METESE_31300"/>
<dbReference type="CDD" id="cd12107">
    <property type="entry name" value="Hemerythrin"/>
    <property type="match status" value="1"/>
</dbReference>
<dbReference type="Proteomes" id="UP001228113">
    <property type="component" value="Chromosome"/>
</dbReference>
<dbReference type="SUPFAM" id="SSF47188">
    <property type="entry name" value="Hemerythrin-like"/>
    <property type="match status" value="1"/>
</dbReference>
<accession>A0AA48KFC2</accession>
<organism evidence="6 7">
    <name type="scientific">Mesoterricola sediminis</name>
    <dbReference type="NCBI Taxonomy" id="2927980"/>
    <lineage>
        <taxon>Bacteria</taxon>
        <taxon>Pseudomonadati</taxon>
        <taxon>Acidobacteriota</taxon>
        <taxon>Holophagae</taxon>
        <taxon>Holophagales</taxon>
        <taxon>Holophagaceae</taxon>
        <taxon>Mesoterricola</taxon>
    </lineage>
</organism>
<dbReference type="PROSITE" id="PS00550">
    <property type="entry name" value="HEMERYTHRINS"/>
    <property type="match status" value="1"/>
</dbReference>
<evidence type="ECO:0000256" key="4">
    <source>
        <dbReference type="ARBA" id="ARBA00023004"/>
    </source>
</evidence>
<evidence type="ECO:0000259" key="5">
    <source>
        <dbReference type="Pfam" id="PF01814"/>
    </source>
</evidence>
<protein>
    <submittedName>
        <fullName evidence="6">Hemerythrin</fullName>
    </submittedName>
</protein>